<dbReference type="EMBL" id="BMRE01000011">
    <property type="protein sequence ID" value="GGU36882.1"/>
    <property type="molecule type" value="Genomic_DNA"/>
</dbReference>
<evidence type="ECO:0000313" key="4">
    <source>
        <dbReference type="Proteomes" id="UP000649573"/>
    </source>
</evidence>
<feature type="chain" id="PRO_5046809158" description="Ricin B lectin domain-containing protein" evidence="1">
    <location>
        <begin position="24"/>
        <end position="290"/>
    </location>
</feature>
<feature type="domain" description="Ricin B lectin" evidence="2">
    <location>
        <begin position="27"/>
        <end position="156"/>
    </location>
</feature>
<accession>A0ABQ2UJK2</accession>
<name>A0ABQ2UJK2_9PSEU</name>
<keyword evidence="4" id="KW-1185">Reference proteome</keyword>
<keyword evidence="1" id="KW-0732">Signal</keyword>
<evidence type="ECO:0000313" key="3">
    <source>
        <dbReference type="EMBL" id="GGU36882.1"/>
    </source>
</evidence>
<feature type="domain" description="Ricin B lectin" evidence="2">
    <location>
        <begin position="167"/>
        <end position="288"/>
    </location>
</feature>
<protein>
    <recommendedName>
        <fullName evidence="2">Ricin B lectin domain-containing protein</fullName>
    </recommendedName>
</protein>
<dbReference type="PROSITE" id="PS50231">
    <property type="entry name" value="RICIN_B_LECTIN"/>
    <property type="match status" value="1"/>
</dbReference>
<evidence type="ECO:0000259" key="2">
    <source>
        <dbReference type="SMART" id="SM00458"/>
    </source>
</evidence>
<feature type="signal peptide" evidence="1">
    <location>
        <begin position="1"/>
        <end position="23"/>
    </location>
</feature>
<sequence length="290" mass="31647">MKMLSVALAAIALGAATVAPASAAPEGNKIVEIKNVLEGLCLDFAEAGSTRPSLTTCTGAATQLFERVPAADGRGEFLRNVGDRWCLDGTFSYWIALRSNCDTDQAGHRFELEPQPSGSVKLKNQGEFVDAWSWRSRGELTMEIPNSAGYQDWQIREVGVARKPELTAVVRPKSAGWGKCLTEDGPVARITSCSTLPRETYQRLDAGDGKVALRSSSSGKCLSTNEYYEVNLVNCAPGARDQQWALVADEFGRYRVRSELTGNYLEETDGLAKAYPYYGGLWQKWDLTAA</sequence>
<reference evidence="4" key="1">
    <citation type="journal article" date="2019" name="Int. J. Syst. Evol. Microbiol.">
        <title>The Global Catalogue of Microorganisms (GCM) 10K type strain sequencing project: providing services to taxonomists for standard genome sequencing and annotation.</title>
        <authorList>
            <consortium name="The Broad Institute Genomics Platform"/>
            <consortium name="The Broad Institute Genome Sequencing Center for Infectious Disease"/>
            <person name="Wu L."/>
            <person name="Ma J."/>
        </authorList>
    </citation>
    <scope>NUCLEOTIDE SEQUENCE [LARGE SCALE GENOMIC DNA]</scope>
    <source>
        <strain evidence="4">JCM 3296</strain>
    </source>
</reference>
<proteinExistence type="predicted"/>
<dbReference type="Proteomes" id="UP000649573">
    <property type="component" value="Unassembled WGS sequence"/>
</dbReference>
<comment type="caution">
    <text evidence="3">The sequence shown here is derived from an EMBL/GenBank/DDBJ whole genome shotgun (WGS) entry which is preliminary data.</text>
</comment>
<organism evidence="3 4">
    <name type="scientific">Lentzea flava</name>
    <dbReference type="NCBI Taxonomy" id="103732"/>
    <lineage>
        <taxon>Bacteria</taxon>
        <taxon>Bacillati</taxon>
        <taxon>Actinomycetota</taxon>
        <taxon>Actinomycetes</taxon>
        <taxon>Pseudonocardiales</taxon>
        <taxon>Pseudonocardiaceae</taxon>
        <taxon>Lentzea</taxon>
    </lineage>
</organism>
<gene>
    <name evidence="3" type="ORF">GCM10010178_31300</name>
</gene>
<dbReference type="CDD" id="cd00161">
    <property type="entry name" value="beta-trefoil_Ricin-like"/>
    <property type="match status" value="1"/>
</dbReference>
<dbReference type="InterPro" id="IPR035992">
    <property type="entry name" value="Ricin_B-like_lectins"/>
</dbReference>
<dbReference type="InterPro" id="IPR000772">
    <property type="entry name" value="Ricin_B_lectin"/>
</dbReference>
<evidence type="ECO:0000256" key="1">
    <source>
        <dbReference type="SAM" id="SignalP"/>
    </source>
</evidence>
<dbReference type="SUPFAM" id="SSF50370">
    <property type="entry name" value="Ricin B-like lectins"/>
    <property type="match status" value="2"/>
</dbReference>
<dbReference type="SMART" id="SM00458">
    <property type="entry name" value="RICIN"/>
    <property type="match status" value="2"/>
</dbReference>
<dbReference type="Gene3D" id="2.80.10.50">
    <property type="match status" value="2"/>
</dbReference>